<evidence type="ECO:0000313" key="3">
    <source>
        <dbReference type="Proteomes" id="UP000053766"/>
    </source>
</evidence>
<protein>
    <submittedName>
        <fullName evidence="2">Uncharacterized protein</fullName>
    </submittedName>
</protein>
<evidence type="ECO:0000313" key="2">
    <source>
        <dbReference type="EMBL" id="KJH49938.1"/>
    </source>
</evidence>
<reference evidence="2 3" key="1">
    <citation type="submission" date="2013-11" db="EMBL/GenBank/DDBJ databases">
        <title>Draft genome of the bovine lungworm Dictyocaulus viviparus.</title>
        <authorList>
            <person name="Mitreva M."/>
        </authorList>
    </citation>
    <scope>NUCLEOTIDE SEQUENCE [LARGE SCALE GENOMIC DNA]</scope>
    <source>
        <strain evidence="2 3">HannoverDv2000</strain>
    </source>
</reference>
<keyword evidence="1" id="KW-0472">Membrane</keyword>
<proteinExistence type="predicted"/>
<sequence length="85" mass="9793">MSIAFNHQNSSCVSKTFHKTLLTMVSQHPNQICRNTQGLGGPIGSTLSSLQSSAWYYLHLLYSLLYFFIEIFMNLRVSYVYVFTF</sequence>
<accession>A0A0D8XZ64</accession>
<feature type="transmembrane region" description="Helical" evidence="1">
    <location>
        <begin position="54"/>
        <end position="75"/>
    </location>
</feature>
<keyword evidence="3" id="KW-1185">Reference proteome</keyword>
<gene>
    <name evidence="2" type="ORF">DICVIV_03885</name>
</gene>
<reference evidence="3" key="2">
    <citation type="journal article" date="2016" name="Sci. Rep.">
        <title>Dictyocaulus viviparus genome, variome and transcriptome elucidate lungworm biology and support future intervention.</title>
        <authorList>
            <person name="McNulty S.N."/>
            <person name="Strube C."/>
            <person name="Rosa B.A."/>
            <person name="Martin J.C."/>
            <person name="Tyagi R."/>
            <person name="Choi Y.J."/>
            <person name="Wang Q."/>
            <person name="Hallsworth Pepin K."/>
            <person name="Zhang X."/>
            <person name="Ozersky P."/>
            <person name="Wilson R.K."/>
            <person name="Sternberg P.W."/>
            <person name="Gasser R.B."/>
            <person name="Mitreva M."/>
        </authorList>
    </citation>
    <scope>NUCLEOTIDE SEQUENCE [LARGE SCALE GENOMIC DNA]</scope>
    <source>
        <strain evidence="3">HannoverDv2000</strain>
    </source>
</reference>
<keyword evidence="1" id="KW-0812">Transmembrane</keyword>
<evidence type="ECO:0000256" key="1">
    <source>
        <dbReference type="SAM" id="Phobius"/>
    </source>
</evidence>
<organism evidence="2 3">
    <name type="scientific">Dictyocaulus viviparus</name>
    <name type="common">Bovine lungworm</name>
    <dbReference type="NCBI Taxonomy" id="29172"/>
    <lineage>
        <taxon>Eukaryota</taxon>
        <taxon>Metazoa</taxon>
        <taxon>Ecdysozoa</taxon>
        <taxon>Nematoda</taxon>
        <taxon>Chromadorea</taxon>
        <taxon>Rhabditida</taxon>
        <taxon>Rhabditina</taxon>
        <taxon>Rhabditomorpha</taxon>
        <taxon>Strongyloidea</taxon>
        <taxon>Metastrongylidae</taxon>
        <taxon>Dictyocaulus</taxon>
    </lineage>
</organism>
<dbReference type="EMBL" id="KN716219">
    <property type="protein sequence ID" value="KJH49938.1"/>
    <property type="molecule type" value="Genomic_DNA"/>
</dbReference>
<dbReference type="Proteomes" id="UP000053766">
    <property type="component" value="Unassembled WGS sequence"/>
</dbReference>
<keyword evidence="1" id="KW-1133">Transmembrane helix</keyword>
<dbReference type="AlphaFoldDB" id="A0A0D8XZ64"/>
<name>A0A0D8XZ64_DICVI</name>